<dbReference type="GeneID" id="120251418"/>
<feature type="compositionally biased region" description="Polar residues" evidence="2">
    <location>
        <begin position="652"/>
        <end position="674"/>
    </location>
</feature>
<protein>
    <submittedName>
        <fullName evidence="4">Uncharacterized protein LOC120251418</fullName>
    </submittedName>
</protein>
<feature type="region of interest" description="Disordered" evidence="2">
    <location>
        <begin position="503"/>
        <end position="566"/>
    </location>
</feature>
<proteinExistence type="inferred from homology"/>
<feature type="compositionally biased region" description="Low complexity" evidence="2">
    <location>
        <begin position="260"/>
        <end position="269"/>
    </location>
</feature>
<feature type="compositionally biased region" description="Basic and acidic residues" evidence="2">
    <location>
        <begin position="512"/>
        <end position="524"/>
    </location>
</feature>
<feature type="region of interest" description="Disordered" evidence="2">
    <location>
        <begin position="586"/>
        <end position="611"/>
    </location>
</feature>
<name>A0AB40AMG3_DIOCR</name>
<accession>A0AB40AMG3</accession>
<feature type="compositionally biased region" description="Basic and acidic residues" evidence="2">
    <location>
        <begin position="384"/>
        <end position="402"/>
    </location>
</feature>
<dbReference type="InterPro" id="IPR005061">
    <property type="entry name" value="Ist1"/>
</dbReference>
<feature type="region of interest" description="Disordered" evidence="2">
    <location>
        <begin position="364"/>
        <end position="420"/>
    </location>
</feature>
<feature type="compositionally biased region" description="Polar residues" evidence="2">
    <location>
        <begin position="1030"/>
        <end position="1040"/>
    </location>
</feature>
<evidence type="ECO:0000313" key="4">
    <source>
        <dbReference type="RefSeq" id="XP_039115874.1"/>
    </source>
</evidence>
<dbReference type="PANTHER" id="PTHR12161:SF13">
    <property type="entry name" value="REGULATOR OF VPS4 ACTIVITY IN THE MVB PATHWAY PROTEIN"/>
    <property type="match status" value="1"/>
</dbReference>
<dbReference type="PANTHER" id="PTHR12161">
    <property type="entry name" value="IST1 FAMILY MEMBER"/>
    <property type="match status" value="1"/>
</dbReference>
<reference evidence="4" key="1">
    <citation type="submission" date="2025-08" db="UniProtKB">
        <authorList>
            <consortium name="RefSeq"/>
        </authorList>
    </citation>
    <scope>IDENTIFICATION</scope>
</reference>
<dbReference type="FunFam" id="1.20.1260.60:FF:000003">
    <property type="entry name" value="IST1-like protein isoform A"/>
    <property type="match status" value="1"/>
</dbReference>
<feature type="region of interest" description="Disordered" evidence="2">
    <location>
        <begin position="643"/>
        <end position="1057"/>
    </location>
</feature>
<feature type="compositionally biased region" description="Low complexity" evidence="2">
    <location>
        <begin position="595"/>
        <end position="605"/>
    </location>
</feature>
<evidence type="ECO:0000256" key="1">
    <source>
        <dbReference type="ARBA" id="ARBA00005536"/>
    </source>
</evidence>
<dbReference type="RefSeq" id="XP_039115874.1">
    <property type="nucleotide sequence ID" value="XM_039259940.1"/>
</dbReference>
<feature type="compositionally biased region" description="Polar residues" evidence="2">
    <location>
        <begin position="825"/>
        <end position="839"/>
    </location>
</feature>
<feature type="compositionally biased region" description="Polar residues" evidence="2">
    <location>
        <begin position="217"/>
        <end position="259"/>
    </location>
</feature>
<dbReference type="InterPro" id="IPR042277">
    <property type="entry name" value="IST1-like"/>
</dbReference>
<dbReference type="Pfam" id="PF03398">
    <property type="entry name" value="Ist1"/>
    <property type="match status" value="1"/>
</dbReference>
<feature type="compositionally biased region" description="Polar residues" evidence="2">
    <location>
        <begin position="989"/>
        <end position="1001"/>
    </location>
</feature>
<evidence type="ECO:0000313" key="3">
    <source>
        <dbReference type="Proteomes" id="UP001515500"/>
    </source>
</evidence>
<feature type="compositionally biased region" description="Polar residues" evidence="2">
    <location>
        <begin position="701"/>
        <end position="722"/>
    </location>
</feature>
<evidence type="ECO:0000256" key="2">
    <source>
        <dbReference type="SAM" id="MobiDB-lite"/>
    </source>
</evidence>
<feature type="compositionally biased region" description="Acidic residues" evidence="2">
    <location>
        <begin position="770"/>
        <end position="780"/>
    </location>
</feature>
<feature type="compositionally biased region" description="Acidic residues" evidence="2">
    <location>
        <begin position="909"/>
        <end position="918"/>
    </location>
</feature>
<dbReference type="AlphaFoldDB" id="A0AB40AMG3"/>
<comment type="similarity">
    <text evidence="1">Belongs to the IST1 family.</text>
</comment>
<feature type="compositionally biased region" description="Polar residues" evidence="2">
    <location>
        <begin position="784"/>
        <end position="801"/>
    </location>
</feature>
<keyword evidence="3" id="KW-1185">Reference proteome</keyword>
<feature type="compositionally biased region" description="Polar residues" evidence="2">
    <location>
        <begin position="409"/>
        <end position="420"/>
    </location>
</feature>
<dbReference type="Gene3D" id="1.20.1260.60">
    <property type="entry name" value="Vacuolar protein sorting-associated protein Ist1"/>
    <property type="match status" value="1"/>
</dbReference>
<feature type="compositionally biased region" description="Polar residues" evidence="2">
    <location>
        <begin position="949"/>
        <end position="959"/>
    </location>
</feature>
<dbReference type="Proteomes" id="UP001515500">
    <property type="component" value="Chromosome 20"/>
</dbReference>
<feature type="compositionally biased region" description="Basic and acidic residues" evidence="2">
    <location>
        <begin position="881"/>
        <end position="893"/>
    </location>
</feature>
<gene>
    <name evidence="4" type="primary">LOC120251418</name>
</gene>
<dbReference type="GO" id="GO:0015031">
    <property type="term" value="P:protein transport"/>
    <property type="evidence" value="ECO:0007669"/>
    <property type="project" value="InterPro"/>
</dbReference>
<feature type="region of interest" description="Disordered" evidence="2">
    <location>
        <begin position="217"/>
        <end position="285"/>
    </location>
</feature>
<organism evidence="3 4">
    <name type="scientific">Dioscorea cayennensis subsp. rotundata</name>
    <name type="common">White Guinea yam</name>
    <name type="synonym">Dioscorea rotundata</name>
    <dbReference type="NCBI Taxonomy" id="55577"/>
    <lineage>
        <taxon>Eukaryota</taxon>
        <taxon>Viridiplantae</taxon>
        <taxon>Streptophyta</taxon>
        <taxon>Embryophyta</taxon>
        <taxon>Tracheophyta</taxon>
        <taxon>Spermatophyta</taxon>
        <taxon>Magnoliopsida</taxon>
        <taxon>Liliopsida</taxon>
        <taxon>Dioscoreales</taxon>
        <taxon>Dioscoreaceae</taxon>
        <taxon>Dioscorea</taxon>
    </lineage>
</organism>
<feature type="compositionally biased region" description="Basic and acidic residues" evidence="2">
    <location>
        <begin position="271"/>
        <end position="282"/>
    </location>
</feature>
<sequence>MYKKSKNIAADMLPKSFKGAKCKTSLKLAMSRIKLMRNKKEIQVKQMRRDLAQLLEAGQEQTARIRVEHVIREEKTLSAYELIDIYCELIVARLPIIESQKMCPIDLREAIAGVVFASPRCADIPELMDVRKQFLAKYGKEFITSALEVRPDCGVSRLLVEKLSARAPDGQTKVKVMTSIAEEHNIKWDPKPFEDQLQKPNEDLLAGPSTFASVNQMPVKSSNFSDPPSSMNEPSTRMSQNEIPSKPTGFNASSAPNINTPSTSVPSVSHSKPDNMDGRSARQEVNSANQMENGSLNRQSWNMEFKDATSAAQAAAESAERASMAARAAAELARRGSAPYDINDGLDRSEFAKAKDEYATKESVPMPYNDVKPSQGMHMRKESRKIDEVSQAGSRREAKETYDGYSGMPRSSGQSLYHSSEISGRNDHLEINQKVDEGHLLVFRVASQIQSLLCRTIRMIKTSTMTMQKRLEMKIIVNLLVQVHSVMTLDGTQTQEEKQVRYLPTKDQFSPKQHESSFTDKDKSPQWVFEATTKSHHKDFEETNKKGDQSPHFDDNSAAFDDYDDHNYEGEDVFDKIMHEEVMEPSRVPFDQKNSSESSLSARSSQEPDKSYSFLNKEVEEANENHLSSVHSDGSEKIEAELGYPDTKWKGPSSNRLSSNKSIHNENASRNSINSEDEPFYNPREEKPQTRGPSRVPSLEAKSNNAVRMTSDAGISNYSSYDSVEGLKWGGRLTGGFKHKGFPQPPYQKDPLPNVSASSKPSAIDRPSDEIESSYGEEYDQEPHSQAYQPKSRASSVLSNFSKDKSSESNYTAERRDRTDEDPSLGNSSGNIENRNFSNQKRESAKLDYSAYKSYGPRTPRQDLKEYSSESYSIPDFPSTRSKDNLDVTRNEGAKTNMQSRLKMPFGYFDEDADEADTSEPYHAFSSEGKRGVKLSRRTRALPAESKRANNSRFTTRSNDPGEAEKRPQSNSASESLNLERRESSESSQTKLSPEQPQVTPQAEPPKNKEISKSSKLASVDSGAPVNTGLAKTSSSTEGLSSREDSLKKSSHVHPKLPDYESLAAHFHSLRANVRPQ</sequence>
<feature type="compositionally biased region" description="Basic and acidic residues" evidence="2">
    <location>
        <begin position="538"/>
        <end position="555"/>
    </location>
</feature>
<feature type="compositionally biased region" description="Basic and acidic residues" evidence="2">
    <location>
        <begin position="802"/>
        <end position="821"/>
    </location>
</feature>